<gene>
    <name evidence="1" type="ORF">PAUS00366_LOCUS13349</name>
</gene>
<dbReference type="AlphaFoldDB" id="A0A7S4EL55"/>
<proteinExistence type="predicted"/>
<organism evidence="1">
    <name type="scientific">Pseudo-nitzschia australis</name>
    <dbReference type="NCBI Taxonomy" id="44445"/>
    <lineage>
        <taxon>Eukaryota</taxon>
        <taxon>Sar</taxon>
        <taxon>Stramenopiles</taxon>
        <taxon>Ochrophyta</taxon>
        <taxon>Bacillariophyta</taxon>
        <taxon>Bacillariophyceae</taxon>
        <taxon>Bacillariophycidae</taxon>
        <taxon>Bacillariales</taxon>
        <taxon>Bacillariaceae</taxon>
        <taxon>Pseudo-nitzschia</taxon>
    </lineage>
</organism>
<name>A0A7S4EL55_9STRA</name>
<sequence>MNRVQRIGREHIRIELLCFVTRRKSHRIASNRIESSTSCESNRIESNRIGSIPQHACSVCSAHYYYISPTTGRAPPGCSWTTPRAQGFPSWRRVRPLLRSMARLERVVFLVPSRVTPGTKKGIFVRGEE</sequence>
<reference evidence="1" key="1">
    <citation type="submission" date="2021-01" db="EMBL/GenBank/DDBJ databases">
        <authorList>
            <person name="Corre E."/>
            <person name="Pelletier E."/>
            <person name="Niang G."/>
            <person name="Scheremetjew M."/>
            <person name="Finn R."/>
            <person name="Kale V."/>
            <person name="Holt S."/>
            <person name="Cochrane G."/>
            <person name="Meng A."/>
            <person name="Brown T."/>
            <person name="Cohen L."/>
        </authorList>
    </citation>
    <scope>NUCLEOTIDE SEQUENCE</scope>
    <source>
        <strain evidence="1">10249 10 AB</strain>
    </source>
</reference>
<evidence type="ECO:0000313" key="1">
    <source>
        <dbReference type="EMBL" id="CAE0720595.1"/>
    </source>
</evidence>
<dbReference type="EMBL" id="HBIX01018711">
    <property type="protein sequence ID" value="CAE0720595.1"/>
    <property type="molecule type" value="Transcribed_RNA"/>
</dbReference>
<protein>
    <submittedName>
        <fullName evidence="1">Uncharacterized protein</fullName>
    </submittedName>
</protein>
<accession>A0A7S4EL55</accession>